<dbReference type="EMBL" id="ML210178">
    <property type="protein sequence ID" value="TFK26131.1"/>
    <property type="molecule type" value="Genomic_DNA"/>
</dbReference>
<sequence>MSSKLFSLVALAIAIRQAAAVGPYAQCQPTGGTPVTPVPPVTPTTPIPPVTPTTPIPPVTPTTPIPPVTPTTPIPPVTPTLPPAATPSASPNSLQHRFAAKGKQYFGACADPNTLNMAANVAVLQREFGQVTPENSMKWESLSPSRGSFNWGNSDQLVNWAVQNGKLIRGHTLVWHSQLPGWVNSINDRAGLTSAIEAHIAAVAGRYAGKLLESFVPLAFQAARRADPKAVYVRGMVNLVNRVNQATPGTIDGMGTQGHLSGGQAGGVQGALNALARTIGIKEVAITELDIQGASASEYTTVVRACLNTPLCIGITVWGVSDANSWRASGNPLLFDRSYQPKAAYTSIIGIL</sequence>
<name>A0A5C3LCK4_COPMA</name>
<dbReference type="PANTHER" id="PTHR31490:SF76">
    <property type="entry name" value="ENDO-1,4-BETA-XYLANASE C"/>
    <property type="match status" value="1"/>
</dbReference>
<evidence type="ECO:0000313" key="10">
    <source>
        <dbReference type="Proteomes" id="UP000307440"/>
    </source>
</evidence>
<feature type="compositionally biased region" description="Pro residues" evidence="6">
    <location>
        <begin position="36"/>
        <end position="85"/>
    </location>
</feature>
<feature type="chain" id="PRO_5023113721" description="GH10 domain-containing protein" evidence="7">
    <location>
        <begin position="21"/>
        <end position="352"/>
    </location>
</feature>
<gene>
    <name evidence="9" type="ORF">FA15DRAFT_589106</name>
</gene>
<feature type="signal peptide" evidence="7">
    <location>
        <begin position="1"/>
        <end position="20"/>
    </location>
</feature>
<dbReference type="GO" id="GO:0000272">
    <property type="term" value="P:polysaccharide catabolic process"/>
    <property type="evidence" value="ECO:0007669"/>
    <property type="project" value="UniProtKB-KW"/>
</dbReference>
<dbReference type="InterPro" id="IPR017853">
    <property type="entry name" value="GH"/>
</dbReference>
<dbReference type="OrthoDB" id="3055998at2759"/>
<protein>
    <recommendedName>
        <fullName evidence="8">GH10 domain-containing protein</fullName>
    </recommendedName>
</protein>
<keyword evidence="10" id="KW-1185">Reference proteome</keyword>
<evidence type="ECO:0000256" key="5">
    <source>
        <dbReference type="ARBA" id="ARBA00023326"/>
    </source>
</evidence>
<dbReference type="InterPro" id="IPR001000">
    <property type="entry name" value="GH10_dom"/>
</dbReference>
<dbReference type="Gene3D" id="3.20.20.80">
    <property type="entry name" value="Glycosidases"/>
    <property type="match status" value="2"/>
</dbReference>
<evidence type="ECO:0000256" key="7">
    <source>
        <dbReference type="SAM" id="SignalP"/>
    </source>
</evidence>
<feature type="domain" description="GH10" evidence="8">
    <location>
        <begin position="88"/>
        <end position="351"/>
    </location>
</feature>
<evidence type="ECO:0000256" key="4">
    <source>
        <dbReference type="ARBA" id="ARBA00023295"/>
    </source>
</evidence>
<feature type="region of interest" description="Disordered" evidence="6">
    <location>
        <begin position="33"/>
        <end position="93"/>
    </location>
</feature>
<organism evidence="9 10">
    <name type="scientific">Coprinopsis marcescibilis</name>
    <name type="common">Agaric fungus</name>
    <name type="synonym">Psathyrella marcescibilis</name>
    <dbReference type="NCBI Taxonomy" id="230819"/>
    <lineage>
        <taxon>Eukaryota</taxon>
        <taxon>Fungi</taxon>
        <taxon>Dikarya</taxon>
        <taxon>Basidiomycota</taxon>
        <taxon>Agaricomycotina</taxon>
        <taxon>Agaricomycetes</taxon>
        <taxon>Agaricomycetidae</taxon>
        <taxon>Agaricales</taxon>
        <taxon>Agaricineae</taxon>
        <taxon>Psathyrellaceae</taxon>
        <taxon>Coprinopsis</taxon>
    </lineage>
</organism>
<evidence type="ECO:0000256" key="6">
    <source>
        <dbReference type="SAM" id="MobiDB-lite"/>
    </source>
</evidence>
<dbReference type="SMART" id="SM00633">
    <property type="entry name" value="Glyco_10"/>
    <property type="match status" value="1"/>
</dbReference>
<accession>A0A5C3LCK4</accession>
<dbReference type="Proteomes" id="UP000307440">
    <property type="component" value="Unassembled WGS sequence"/>
</dbReference>
<dbReference type="Pfam" id="PF00331">
    <property type="entry name" value="Glyco_hydro_10"/>
    <property type="match status" value="2"/>
</dbReference>
<evidence type="ECO:0000256" key="1">
    <source>
        <dbReference type="ARBA" id="ARBA00007495"/>
    </source>
</evidence>
<reference evidence="9 10" key="1">
    <citation type="journal article" date="2019" name="Nat. Ecol. Evol.">
        <title>Megaphylogeny resolves global patterns of mushroom evolution.</title>
        <authorList>
            <person name="Varga T."/>
            <person name="Krizsan K."/>
            <person name="Foldi C."/>
            <person name="Dima B."/>
            <person name="Sanchez-Garcia M."/>
            <person name="Sanchez-Ramirez S."/>
            <person name="Szollosi G.J."/>
            <person name="Szarkandi J.G."/>
            <person name="Papp V."/>
            <person name="Albert L."/>
            <person name="Andreopoulos W."/>
            <person name="Angelini C."/>
            <person name="Antonin V."/>
            <person name="Barry K.W."/>
            <person name="Bougher N.L."/>
            <person name="Buchanan P."/>
            <person name="Buyck B."/>
            <person name="Bense V."/>
            <person name="Catcheside P."/>
            <person name="Chovatia M."/>
            <person name="Cooper J."/>
            <person name="Damon W."/>
            <person name="Desjardin D."/>
            <person name="Finy P."/>
            <person name="Geml J."/>
            <person name="Haridas S."/>
            <person name="Hughes K."/>
            <person name="Justo A."/>
            <person name="Karasinski D."/>
            <person name="Kautmanova I."/>
            <person name="Kiss B."/>
            <person name="Kocsube S."/>
            <person name="Kotiranta H."/>
            <person name="LaButti K.M."/>
            <person name="Lechner B.E."/>
            <person name="Liimatainen K."/>
            <person name="Lipzen A."/>
            <person name="Lukacs Z."/>
            <person name="Mihaltcheva S."/>
            <person name="Morgado L.N."/>
            <person name="Niskanen T."/>
            <person name="Noordeloos M.E."/>
            <person name="Ohm R.A."/>
            <person name="Ortiz-Santana B."/>
            <person name="Ovrebo C."/>
            <person name="Racz N."/>
            <person name="Riley R."/>
            <person name="Savchenko A."/>
            <person name="Shiryaev A."/>
            <person name="Soop K."/>
            <person name="Spirin V."/>
            <person name="Szebenyi C."/>
            <person name="Tomsovsky M."/>
            <person name="Tulloss R.E."/>
            <person name="Uehling J."/>
            <person name="Grigoriev I.V."/>
            <person name="Vagvolgyi C."/>
            <person name="Papp T."/>
            <person name="Martin F.M."/>
            <person name="Miettinen O."/>
            <person name="Hibbett D.S."/>
            <person name="Nagy L.G."/>
        </authorList>
    </citation>
    <scope>NUCLEOTIDE SEQUENCE [LARGE SCALE GENOMIC DNA]</scope>
    <source>
        <strain evidence="9 10">CBS 121175</strain>
    </source>
</reference>
<dbReference type="InterPro" id="IPR044846">
    <property type="entry name" value="GH10"/>
</dbReference>
<dbReference type="SUPFAM" id="SSF51445">
    <property type="entry name" value="(Trans)glycosidases"/>
    <property type="match status" value="1"/>
</dbReference>
<keyword evidence="3" id="KW-0119">Carbohydrate metabolism</keyword>
<dbReference type="STRING" id="230819.A0A5C3LCK4"/>
<keyword evidence="7" id="KW-0732">Signal</keyword>
<evidence type="ECO:0000313" key="9">
    <source>
        <dbReference type="EMBL" id="TFK26131.1"/>
    </source>
</evidence>
<dbReference type="AlphaFoldDB" id="A0A5C3LCK4"/>
<comment type="similarity">
    <text evidence="1">Belongs to the glycosyl hydrolase 10 (cellulase F) family.</text>
</comment>
<dbReference type="PANTHER" id="PTHR31490">
    <property type="entry name" value="GLYCOSYL HYDROLASE"/>
    <property type="match status" value="1"/>
</dbReference>
<proteinExistence type="inferred from homology"/>
<evidence type="ECO:0000256" key="2">
    <source>
        <dbReference type="ARBA" id="ARBA00022801"/>
    </source>
</evidence>
<evidence type="ECO:0000259" key="8">
    <source>
        <dbReference type="PROSITE" id="PS51760"/>
    </source>
</evidence>
<dbReference type="GO" id="GO:0031176">
    <property type="term" value="F:endo-1,4-beta-xylanase activity"/>
    <property type="evidence" value="ECO:0007669"/>
    <property type="project" value="UniProtKB-ARBA"/>
</dbReference>
<keyword evidence="4" id="KW-0326">Glycosidase</keyword>
<evidence type="ECO:0000256" key="3">
    <source>
        <dbReference type="ARBA" id="ARBA00023277"/>
    </source>
</evidence>
<keyword evidence="2" id="KW-0378">Hydrolase</keyword>
<dbReference type="PROSITE" id="PS51760">
    <property type="entry name" value="GH10_2"/>
    <property type="match status" value="1"/>
</dbReference>
<keyword evidence="5" id="KW-0624">Polysaccharide degradation</keyword>